<sequence length="1402" mass="160493">VAQESFIPVLTQPNSIQKFDTQIQFMSRNMFSDINMPSAKTVVSTAASVAASAMVIRSIARDLIPHELQHYVFFSIRKFLKSFSSEAILIIEEFDGLVGNQIYKAAEIYLGTKVSATTQRFKVSMPEKETKISTSMARNQEIVDSFNGVQLKWRQVTRQTESKRAAYPSFNSTPQTEVRSFELCFHKKYKEMVLNSYFAFVLKASKDVKEEKKTLKIYTLSSEHNRRYSGGDAWSSVNLDHPATFETLAMETEMKNMIIGDLEMFVKRKEFYGRVGKAWKRGYLLYGPPGTGKSSLIAAIANYLKFDIYDLELTDIHANSELRRLLIGTANRSILVVEDIDCSLQLDDRQETRALSNILRSTQVTLSGLLNFIDGLWSSCGDERIIIFTTNHKDRLDSALLRPGRMDVHIHMSYCTPCGFKTLAANYLGLDDHSLFPDIEDLLKKTMVTPADVAEQLLKSEDPEIALGGLIEFLHEKKREHEATEARKLEEEQNGEEPNGSVLCTSLLRLPLIKRVFLWVKDFIAGELRRLLLDKIYFFFATFTNQVTVVIKKSDGLDPNKLFEAAEAHFCTLTNPSTKKFFAKLSKKEKKINFFVERNEEITDTFNGFQVTWKMLKKRKEQFNSESTVRSLELRFHRKHKDEVFDDYLTHILKKWKAANKMKKKLRMFTVRLDGYSWESVNFDHPATFDTLAMDLNMKKDIIDDLDRFVQRKKLYRRVGKAWKRGYLLYGPPGTGKSTLIAAMANHLGFDVYDLELTAVRSDSDLRRLLIRTANRSIIVVEDIDCSLSLDSPRTAPRRRGRSPPPVKDIGITLSGLLNFNDGLWSSCGDERIIVFTTNHKDRLDPALLRPGRMDLHIHMSYCSPCVFKMLASNYLGITEHPLFLEIEELIEMMKVTPAEIGELLLKDNEPDIAVRALIEFLKKKKENEEIRANIPSTKAVISATASVAATAMLIRSLAKEFLPKELRRLLFDKIYKFFARFNNQITLVIKERDGLNGNQLFEAAEAHLGTLVDPSTKRFLAVLPKREKKIKFSNERDEEITDTFNGFQVKWKMVRKKKERPKSEVVTVLSLELRFHKKHQDKVFDEYLARILKEWKAMNKKKKKLKLFTLRLDGCSWESVNFDHSATFDTLALDLDMKQGIIDDLDRFVKRKKLYRRVGKAWKRGYLLYGPPGTGKSTLVAAMANYLGFDVYDLELTAVRSDSDLRRLLIRTVNRSIIVVEDIDRSLSLEGTDRQRTAPPPRAKAPYPVNQDLGITLSGLLNFNDGLWSSCGDERIIVFTTNHKDRLDPAMLRPGRMDLHIHMSYCTPTGFRILASNYLEITEHPLFSQIEELIEIMKVTPAEVGELLLRDDDPEIAVRALIEFLLEKKENEEIIADIGPSKVEILPEAEGEEGGSGNCET</sequence>
<dbReference type="Proteomes" id="UP001188597">
    <property type="component" value="Unassembled WGS sequence"/>
</dbReference>
<proteinExistence type="inferred from homology"/>
<name>A0AA88WKP5_9ASTE</name>
<feature type="non-terminal residue" evidence="7">
    <location>
        <position position="1"/>
    </location>
</feature>
<feature type="domain" description="AAA+ ATPase" evidence="6">
    <location>
        <begin position="279"/>
        <end position="416"/>
    </location>
</feature>
<evidence type="ECO:0000256" key="3">
    <source>
        <dbReference type="ARBA" id="ARBA00022801"/>
    </source>
</evidence>
<accession>A0AA88WKP5</accession>
<dbReference type="SUPFAM" id="SSF52540">
    <property type="entry name" value="P-loop containing nucleoside triphosphate hydrolases"/>
    <property type="match status" value="3"/>
</dbReference>
<evidence type="ECO:0000256" key="4">
    <source>
        <dbReference type="ARBA" id="ARBA00022842"/>
    </source>
</evidence>
<dbReference type="Gene3D" id="6.10.280.40">
    <property type="match status" value="3"/>
</dbReference>
<evidence type="ECO:0000256" key="5">
    <source>
        <dbReference type="ARBA" id="ARBA00049360"/>
    </source>
</evidence>
<comment type="similarity">
    <text evidence="2">Belongs to the AAA ATPase family. BCS1 subfamily.</text>
</comment>
<dbReference type="Pfam" id="PF25568">
    <property type="entry name" value="AAA_lid_At3g28540"/>
    <property type="match status" value="3"/>
</dbReference>
<dbReference type="SMART" id="SM00382">
    <property type="entry name" value="AAA"/>
    <property type="match status" value="3"/>
</dbReference>
<evidence type="ECO:0000259" key="6">
    <source>
        <dbReference type="SMART" id="SM00382"/>
    </source>
</evidence>
<dbReference type="CDD" id="cd19510">
    <property type="entry name" value="RecA-like_BCS1"/>
    <property type="match status" value="3"/>
</dbReference>
<evidence type="ECO:0000313" key="7">
    <source>
        <dbReference type="EMBL" id="KAK3026993.1"/>
    </source>
</evidence>
<gene>
    <name evidence="7" type="ORF">RJ639_041754</name>
</gene>
<feature type="domain" description="AAA+ ATPase" evidence="6">
    <location>
        <begin position="1163"/>
        <end position="1308"/>
    </location>
</feature>
<evidence type="ECO:0000313" key="8">
    <source>
        <dbReference type="Proteomes" id="UP001188597"/>
    </source>
</evidence>
<dbReference type="Pfam" id="PF00004">
    <property type="entry name" value="AAA"/>
    <property type="match status" value="3"/>
</dbReference>
<dbReference type="InterPro" id="IPR025753">
    <property type="entry name" value="AAA_N_dom"/>
</dbReference>
<keyword evidence="3" id="KW-0378">Hydrolase</keyword>
<evidence type="ECO:0000256" key="2">
    <source>
        <dbReference type="ARBA" id="ARBA00007448"/>
    </source>
</evidence>
<dbReference type="PANTHER" id="PTHR23070">
    <property type="entry name" value="BCS1 AAA-TYPE ATPASE"/>
    <property type="match status" value="1"/>
</dbReference>
<organism evidence="7 8">
    <name type="scientific">Escallonia herrerae</name>
    <dbReference type="NCBI Taxonomy" id="1293975"/>
    <lineage>
        <taxon>Eukaryota</taxon>
        <taxon>Viridiplantae</taxon>
        <taxon>Streptophyta</taxon>
        <taxon>Embryophyta</taxon>
        <taxon>Tracheophyta</taxon>
        <taxon>Spermatophyta</taxon>
        <taxon>Magnoliopsida</taxon>
        <taxon>eudicotyledons</taxon>
        <taxon>Gunneridae</taxon>
        <taxon>Pentapetalae</taxon>
        <taxon>asterids</taxon>
        <taxon>campanulids</taxon>
        <taxon>Escalloniales</taxon>
        <taxon>Escalloniaceae</taxon>
        <taxon>Escallonia</taxon>
    </lineage>
</organism>
<feature type="domain" description="AAA+ ATPase" evidence="6">
    <location>
        <begin position="723"/>
        <end position="864"/>
    </location>
</feature>
<dbReference type="InterPro" id="IPR058017">
    <property type="entry name" value="At3g28540-like_C"/>
</dbReference>
<reference evidence="7" key="1">
    <citation type="submission" date="2022-12" db="EMBL/GenBank/DDBJ databases">
        <title>Draft genome assemblies for two species of Escallonia (Escalloniales).</title>
        <authorList>
            <person name="Chanderbali A."/>
            <person name="Dervinis C."/>
            <person name="Anghel I."/>
            <person name="Soltis D."/>
            <person name="Soltis P."/>
            <person name="Zapata F."/>
        </authorList>
    </citation>
    <scope>NUCLEOTIDE SEQUENCE</scope>
    <source>
        <strain evidence="7">UCBG64.0493</strain>
        <tissue evidence="7">Leaf</tissue>
    </source>
</reference>
<comment type="catalytic activity">
    <reaction evidence="5">
        <text>ATP + H2O = ADP + phosphate + H(+)</text>
        <dbReference type="Rhea" id="RHEA:13065"/>
        <dbReference type="ChEBI" id="CHEBI:15377"/>
        <dbReference type="ChEBI" id="CHEBI:15378"/>
        <dbReference type="ChEBI" id="CHEBI:30616"/>
        <dbReference type="ChEBI" id="CHEBI:43474"/>
        <dbReference type="ChEBI" id="CHEBI:456216"/>
    </reaction>
</comment>
<comment type="caution">
    <text evidence="7">The sequence shown here is derived from an EMBL/GenBank/DDBJ whole genome shotgun (WGS) entry which is preliminary data.</text>
</comment>
<dbReference type="Gene3D" id="3.40.50.300">
    <property type="entry name" value="P-loop containing nucleotide triphosphate hydrolases"/>
    <property type="match status" value="3"/>
</dbReference>
<dbReference type="GO" id="GO:0005524">
    <property type="term" value="F:ATP binding"/>
    <property type="evidence" value="ECO:0007669"/>
    <property type="project" value="InterPro"/>
</dbReference>
<dbReference type="GO" id="GO:0016887">
    <property type="term" value="F:ATP hydrolysis activity"/>
    <property type="evidence" value="ECO:0007669"/>
    <property type="project" value="InterPro"/>
</dbReference>
<dbReference type="PROSITE" id="PS00674">
    <property type="entry name" value="AAA"/>
    <property type="match status" value="2"/>
</dbReference>
<dbReference type="InterPro" id="IPR003959">
    <property type="entry name" value="ATPase_AAA_core"/>
</dbReference>
<dbReference type="InterPro" id="IPR003593">
    <property type="entry name" value="AAA+_ATPase"/>
</dbReference>
<dbReference type="GO" id="GO:0006950">
    <property type="term" value="P:response to stress"/>
    <property type="evidence" value="ECO:0007669"/>
    <property type="project" value="UniProtKB-ARBA"/>
</dbReference>
<dbReference type="InterPro" id="IPR027417">
    <property type="entry name" value="P-loop_NTPase"/>
</dbReference>
<protein>
    <recommendedName>
        <fullName evidence="6">AAA+ ATPase domain-containing protein</fullName>
    </recommendedName>
</protein>
<keyword evidence="4" id="KW-0460">Magnesium</keyword>
<dbReference type="InterPro" id="IPR003960">
    <property type="entry name" value="ATPase_AAA_CS"/>
</dbReference>
<comment type="cofactor">
    <cofactor evidence="1">
        <name>Mg(2+)</name>
        <dbReference type="ChEBI" id="CHEBI:18420"/>
    </cofactor>
</comment>
<evidence type="ECO:0000256" key="1">
    <source>
        <dbReference type="ARBA" id="ARBA00001946"/>
    </source>
</evidence>
<keyword evidence="8" id="KW-1185">Reference proteome</keyword>
<dbReference type="InterPro" id="IPR050747">
    <property type="entry name" value="Mitochondrial_chaperone_BCS1"/>
</dbReference>
<dbReference type="Pfam" id="PF14363">
    <property type="entry name" value="AAA_assoc"/>
    <property type="match status" value="3"/>
</dbReference>
<dbReference type="EMBL" id="JAVXUP010000477">
    <property type="protein sequence ID" value="KAK3026993.1"/>
    <property type="molecule type" value="Genomic_DNA"/>
</dbReference>